<reference evidence="2 3" key="1">
    <citation type="journal article" date="2024" name="Microbiol. Resour. Announc.">
        <title>Genome annotations for the ascomycete fungi Trichoderma harzianum, Trichoderma aggressivum, and Purpureocillium lilacinum.</title>
        <authorList>
            <person name="Beijen E.P.W."/>
            <person name="Ohm R.A."/>
        </authorList>
    </citation>
    <scope>NUCLEOTIDE SEQUENCE [LARGE SCALE GENOMIC DNA]</scope>
    <source>
        <strain evidence="2 3">CBS 150709</strain>
    </source>
</reference>
<keyword evidence="3" id="KW-1185">Reference proteome</keyword>
<organism evidence="2 3">
    <name type="scientific">Purpureocillium lilacinum</name>
    <name type="common">Paecilomyces lilacinus</name>
    <dbReference type="NCBI Taxonomy" id="33203"/>
    <lineage>
        <taxon>Eukaryota</taxon>
        <taxon>Fungi</taxon>
        <taxon>Dikarya</taxon>
        <taxon>Ascomycota</taxon>
        <taxon>Pezizomycotina</taxon>
        <taxon>Sordariomycetes</taxon>
        <taxon>Hypocreomycetidae</taxon>
        <taxon>Hypocreales</taxon>
        <taxon>Ophiocordycipitaceae</taxon>
        <taxon>Purpureocillium</taxon>
    </lineage>
</organism>
<proteinExistence type="predicted"/>
<feature type="region of interest" description="Disordered" evidence="1">
    <location>
        <begin position="1"/>
        <end position="34"/>
    </location>
</feature>
<evidence type="ECO:0000313" key="2">
    <source>
        <dbReference type="EMBL" id="KAK4092553.1"/>
    </source>
</evidence>
<dbReference type="Proteomes" id="UP001287286">
    <property type="component" value="Unassembled WGS sequence"/>
</dbReference>
<dbReference type="EMBL" id="JAWRVI010000008">
    <property type="protein sequence ID" value="KAK4092553.1"/>
    <property type="molecule type" value="Genomic_DNA"/>
</dbReference>
<accession>A0ABR0CA13</accession>
<sequence length="204" mass="21844">MRGRLERQRSPVGAQSMGAGSMRRRLQWPSQQGARATSTRLPCAGLASHLHLHLARRWRCSAPASPARGWGPAWHVTPAASRRRGSTGKLVGQLHVVHGKQARVGFSRRLGAAPISVLDPSGPSGRWPQWPVWLAAQLHLDELHLGSGEPGIVVLVRSLVHTPASVPELASDPIRFLASASLSPASSAADITSPHATEPCWLPI</sequence>
<gene>
    <name evidence="2" type="ORF">Purlil1_3174</name>
</gene>
<comment type="caution">
    <text evidence="2">The sequence shown here is derived from an EMBL/GenBank/DDBJ whole genome shotgun (WGS) entry which is preliminary data.</text>
</comment>
<evidence type="ECO:0000256" key="1">
    <source>
        <dbReference type="SAM" id="MobiDB-lite"/>
    </source>
</evidence>
<protein>
    <submittedName>
        <fullName evidence="2">Uncharacterized protein</fullName>
    </submittedName>
</protein>
<name>A0ABR0CA13_PURLI</name>
<evidence type="ECO:0000313" key="3">
    <source>
        <dbReference type="Proteomes" id="UP001287286"/>
    </source>
</evidence>